<sequence length="83" mass="9459">MDCSFSSSLFPFFFSLALCGHTCVEYFNAVDAMTGRRPLTEVCPANIYFAFVFHTQTPVGLHNMDERGHPFFFIILFLLLLVV</sequence>
<dbReference type="Proteomes" id="UP000031737">
    <property type="component" value="Unassembled WGS sequence"/>
</dbReference>
<keyword evidence="1" id="KW-0732">Signal</keyword>
<evidence type="ECO:0008006" key="4">
    <source>
        <dbReference type="Google" id="ProtNLM"/>
    </source>
</evidence>
<dbReference type="AlphaFoldDB" id="A0A061IUY3"/>
<dbReference type="VEuPathDB" id="TriTrypDB:TRSC58_07587"/>
<dbReference type="EMBL" id="AUPL01008210">
    <property type="protein sequence ID" value="ESL04872.1"/>
    <property type="molecule type" value="Genomic_DNA"/>
</dbReference>
<feature type="signal peptide" evidence="1">
    <location>
        <begin position="1"/>
        <end position="19"/>
    </location>
</feature>
<accession>A0A061IUY3</accession>
<proteinExistence type="predicted"/>
<evidence type="ECO:0000313" key="3">
    <source>
        <dbReference type="Proteomes" id="UP000031737"/>
    </source>
</evidence>
<evidence type="ECO:0000313" key="2">
    <source>
        <dbReference type="EMBL" id="ESL04872.1"/>
    </source>
</evidence>
<reference evidence="2 3" key="1">
    <citation type="submission" date="2013-07" db="EMBL/GenBank/DDBJ databases">
        <authorList>
            <person name="Stoco P.H."/>
            <person name="Wagner G."/>
            <person name="Gerber A."/>
            <person name="Zaha A."/>
            <person name="Thompson C."/>
            <person name="Bartholomeu D.C."/>
            <person name="Luckemeyer D.D."/>
            <person name="Bahia D."/>
            <person name="Loreto E."/>
            <person name="Prestes E.B."/>
            <person name="Lima F.M."/>
            <person name="Rodrigues-Luiz G."/>
            <person name="Vallejo G.A."/>
            <person name="Filho J.F."/>
            <person name="Monteiro K.M."/>
            <person name="Tyler K.M."/>
            <person name="de Almeida L.G."/>
            <person name="Ortiz M.F."/>
            <person name="Siervo M.A."/>
            <person name="de Moraes M.H."/>
            <person name="Cunha O.L."/>
            <person name="Mendonca-Neto R."/>
            <person name="Silva R."/>
            <person name="Teixeira S.M."/>
            <person name="Murta S.M."/>
            <person name="Sincero T.C."/>
            <person name="Mendes T.A."/>
            <person name="Urmenyi T.P."/>
            <person name="Silva V.G."/>
            <person name="da Rocha W.D."/>
            <person name="Andersson B."/>
            <person name="Romanha A.J."/>
            <person name="Steindel M."/>
            <person name="de Vasconcelos A.T."/>
            <person name="Grisard E.C."/>
        </authorList>
    </citation>
    <scope>NUCLEOTIDE SEQUENCE [LARGE SCALE GENOMIC DNA]</scope>
    <source>
        <strain evidence="2 3">SC58</strain>
    </source>
</reference>
<feature type="chain" id="PRO_5001605669" description="Secreted protein" evidence="1">
    <location>
        <begin position="20"/>
        <end position="83"/>
    </location>
</feature>
<name>A0A061IUY3_TRYRA</name>
<protein>
    <recommendedName>
        <fullName evidence="4">Secreted protein</fullName>
    </recommendedName>
</protein>
<evidence type="ECO:0000256" key="1">
    <source>
        <dbReference type="SAM" id="SignalP"/>
    </source>
</evidence>
<organism evidence="2 3">
    <name type="scientific">Trypanosoma rangeli SC58</name>
    <dbReference type="NCBI Taxonomy" id="429131"/>
    <lineage>
        <taxon>Eukaryota</taxon>
        <taxon>Discoba</taxon>
        <taxon>Euglenozoa</taxon>
        <taxon>Kinetoplastea</taxon>
        <taxon>Metakinetoplastina</taxon>
        <taxon>Trypanosomatida</taxon>
        <taxon>Trypanosomatidae</taxon>
        <taxon>Trypanosoma</taxon>
        <taxon>Herpetosoma</taxon>
    </lineage>
</organism>
<comment type="caution">
    <text evidence="2">The sequence shown here is derived from an EMBL/GenBank/DDBJ whole genome shotgun (WGS) entry which is preliminary data.</text>
</comment>
<keyword evidence="3" id="KW-1185">Reference proteome</keyword>
<gene>
    <name evidence="2" type="ORF">TRSC58_07587</name>
</gene>